<organism evidence="6 7">
    <name type="scientific">Kineosporia babensis</name>
    <dbReference type="NCBI Taxonomy" id="499548"/>
    <lineage>
        <taxon>Bacteria</taxon>
        <taxon>Bacillati</taxon>
        <taxon>Actinomycetota</taxon>
        <taxon>Actinomycetes</taxon>
        <taxon>Kineosporiales</taxon>
        <taxon>Kineosporiaceae</taxon>
        <taxon>Kineosporia</taxon>
    </lineage>
</organism>
<accession>A0A9X1SUD9</accession>
<feature type="domain" description="Histidine kinase/HSP90-like ATPase" evidence="5">
    <location>
        <begin position="295"/>
        <end position="379"/>
    </location>
</feature>
<feature type="transmembrane region" description="Helical" evidence="4">
    <location>
        <begin position="44"/>
        <end position="65"/>
    </location>
</feature>
<keyword evidence="2" id="KW-0418">Kinase</keyword>
<evidence type="ECO:0000313" key="6">
    <source>
        <dbReference type="EMBL" id="MCD5312852.1"/>
    </source>
</evidence>
<proteinExistence type="predicted"/>
<dbReference type="CDD" id="cd16917">
    <property type="entry name" value="HATPase_UhpB-NarQ-NarX-like"/>
    <property type="match status" value="1"/>
</dbReference>
<dbReference type="PANTHER" id="PTHR24421">
    <property type="entry name" value="NITRATE/NITRITE SENSOR PROTEIN NARX-RELATED"/>
    <property type="match status" value="1"/>
</dbReference>
<evidence type="ECO:0000256" key="1">
    <source>
        <dbReference type="ARBA" id="ARBA00022679"/>
    </source>
</evidence>
<dbReference type="Pfam" id="PF02518">
    <property type="entry name" value="HATPase_c"/>
    <property type="match status" value="1"/>
</dbReference>
<evidence type="ECO:0000256" key="3">
    <source>
        <dbReference type="ARBA" id="ARBA00023012"/>
    </source>
</evidence>
<reference evidence="6" key="1">
    <citation type="submission" date="2021-11" db="EMBL/GenBank/DDBJ databases">
        <title>Streptomyces corallinus and Kineosporia corallina sp. nov., two new coral-derived marine actinobacteria.</title>
        <authorList>
            <person name="Buangrab K."/>
            <person name="Sutthacheep M."/>
            <person name="Yeemin T."/>
            <person name="Harunari E."/>
            <person name="Igarashi Y."/>
            <person name="Sripreechasak P."/>
            <person name="Kanchanasin P."/>
            <person name="Tanasupawat S."/>
            <person name="Phongsopitanun W."/>
        </authorList>
    </citation>
    <scope>NUCLEOTIDE SEQUENCE</scope>
    <source>
        <strain evidence="6">JCM 31032</strain>
    </source>
</reference>
<keyword evidence="6" id="KW-0067">ATP-binding</keyword>
<comment type="caution">
    <text evidence="6">The sequence shown here is derived from an EMBL/GenBank/DDBJ whole genome shotgun (WGS) entry which is preliminary data.</text>
</comment>
<evidence type="ECO:0000259" key="5">
    <source>
        <dbReference type="Pfam" id="PF02518"/>
    </source>
</evidence>
<evidence type="ECO:0000313" key="7">
    <source>
        <dbReference type="Proteomes" id="UP001138997"/>
    </source>
</evidence>
<dbReference type="AlphaFoldDB" id="A0A9X1SUD9"/>
<keyword evidence="4" id="KW-0472">Membrane</keyword>
<dbReference type="EMBL" id="JAJOMB010000009">
    <property type="protein sequence ID" value="MCD5312852.1"/>
    <property type="molecule type" value="Genomic_DNA"/>
</dbReference>
<feature type="transmembrane region" description="Helical" evidence="4">
    <location>
        <begin position="129"/>
        <end position="146"/>
    </location>
</feature>
<gene>
    <name evidence="6" type="ORF">LR394_18245</name>
</gene>
<protein>
    <submittedName>
        <fullName evidence="6">ATP-binding protein</fullName>
    </submittedName>
</protein>
<dbReference type="Proteomes" id="UP001138997">
    <property type="component" value="Unassembled WGS sequence"/>
</dbReference>
<keyword evidence="4" id="KW-1133">Transmembrane helix</keyword>
<feature type="transmembrane region" description="Helical" evidence="4">
    <location>
        <begin position="20"/>
        <end position="38"/>
    </location>
</feature>
<name>A0A9X1SUD9_9ACTN</name>
<evidence type="ECO:0000256" key="4">
    <source>
        <dbReference type="SAM" id="Phobius"/>
    </source>
</evidence>
<dbReference type="InterPro" id="IPR050482">
    <property type="entry name" value="Sensor_HK_TwoCompSys"/>
</dbReference>
<keyword evidence="4" id="KW-0812">Transmembrane</keyword>
<dbReference type="RefSeq" id="WP_231443497.1">
    <property type="nucleotide sequence ID" value="NZ_JAJOMB010000009.1"/>
</dbReference>
<keyword evidence="7" id="KW-1185">Reference proteome</keyword>
<dbReference type="InterPro" id="IPR036890">
    <property type="entry name" value="HATPase_C_sf"/>
</dbReference>
<keyword evidence="3" id="KW-0902">Two-component regulatory system</keyword>
<keyword evidence="1" id="KW-0808">Transferase</keyword>
<dbReference type="GO" id="GO:0016301">
    <property type="term" value="F:kinase activity"/>
    <property type="evidence" value="ECO:0007669"/>
    <property type="project" value="UniProtKB-KW"/>
</dbReference>
<sequence>MPEPQPVERAMLRLSLQWAAYSRLVVTIGCGSLGLLLLDGSRLVTAALVTVVLMIWTVIFSWRILQMKDGGRLGPGWLAADLSIVCAVLATQYWTIPPDSVPDGSGWMNALVAMTIVTYQWHTSPKVGALATVLLVAAYVVGIEGATGGEGGTWPAPAIWLPTDGVLSRGLYVLLRRGGRRADAYLAAGDRERAAAEVSRARRADEREHLATLHDTAAATLLMIGQGAVPRGSEWLQQQARRDLEMLTPDARAAPPAQTLDLATMLAETTAAGGVAVSYSPLQTLMLPSTPAIAIRDSVREALTNVARHASVSEADLSVQHDRGRLVVEIRDQGRGFDPAEVPSHRRGISESIVSRMSRAGGLGTVSSSPGRGTVVRLEWADA</sequence>
<dbReference type="SUPFAM" id="SSF55874">
    <property type="entry name" value="ATPase domain of HSP90 chaperone/DNA topoisomerase II/histidine kinase"/>
    <property type="match status" value="1"/>
</dbReference>
<dbReference type="Gene3D" id="3.30.565.10">
    <property type="entry name" value="Histidine kinase-like ATPase, C-terminal domain"/>
    <property type="match status" value="1"/>
</dbReference>
<dbReference type="InterPro" id="IPR003594">
    <property type="entry name" value="HATPase_dom"/>
</dbReference>
<evidence type="ECO:0000256" key="2">
    <source>
        <dbReference type="ARBA" id="ARBA00022777"/>
    </source>
</evidence>
<keyword evidence="6" id="KW-0547">Nucleotide-binding</keyword>
<dbReference type="GO" id="GO:0005524">
    <property type="term" value="F:ATP binding"/>
    <property type="evidence" value="ECO:0007669"/>
    <property type="project" value="UniProtKB-KW"/>
</dbReference>
<dbReference type="GO" id="GO:0000160">
    <property type="term" value="P:phosphorelay signal transduction system"/>
    <property type="evidence" value="ECO:0007669"/>
    <property type="project" value="UniProtKB-KW"/>
</dbReference>